<evidence type="ECO:0000256" key="4">
    <source>
        <dbReference type="ARBA" id="ARBA00006237"/>
    </source>
</evidence>
<dbReference type="PRINTS" id="PR01050">
    <property type="entry name" value="PYRUVTKNASE"/>
</dbReference>
<dbReference type="Gene3D" id="3.50.30.10">
    <property type="entry name" value="Phosphohistidine domain"/>
    <property type="match status" value="1"/>
</dbReference>
<dbReference type="EC" id="2.7.1.40" evidence="6 17"/>
<keyword evidence="13 18" id="KW-0460">Magnesium</keyword>
<keyword evidence="12" id="KW-0067">ATP-binding</keyword>
<comment type="similarity">
    <text evidence="4">In the C-terminal section; belongs to the PEP-utilizing enzyme family.</text>
</comment>
<dbReference type="PANTHER" id="PTHR11817">
    <property type="entry name" value="PYRUVATE KINASE"/>
    <property type="match status" value="1"/>
</dbReference>
<evidence type="ECO:0000256" key="10">
    <source>
        <dbReference type="ARBA" id="ARBA00022741"/>
    </source>
</evidence>
<dbReference type="InterPro" id="IPR001697">
    <property type="entry name" value="Pyr_Knase"/>
</dbReference>
<gene>
    <name evidence="22" type="ordered locus">CKR_3137</name>
</gene>
<reference evidence="23" key="1">
    <citation type="submission" date="2005-09" db="EMBL/GenBank/DDBJ databases">
        <title>Complete genome sequence of Clostridium kluyveri and comparative genomics of Clostridia species.</title>
        <authorList>
            <person name="Inui M."/>
            <person name="Nonaka H."/>
            <person name="Shinoda Y."/>
            <person name="Ikenaga Y."/>
            <person name="Abe M."/>
            <person name="Naito K."/>
            <person name="Vertes A.A."/>
            <person name="Yukawa H."/>
        </authorList>
    </citation>
    <scope>NUCLEOTIDE SEQUENCE [LARGE SCALE GENOMIC DNA]</scope>
    <source>
        <strain evidence="23">NBRC 12016</strain>
    </source>
</reference>
<feature type="domain" description="Pyruvate kinase C-terminal" evidence="21">
    <location>
        <begin position="365"/>
        <end position="478"/>
    </location>
</feature>
<dbReference type="SUPFAM" id="SSF51621">
    <property type="entry name" value="Phosphoenolpyruvate/pyruvate domain"/>
    <property type="match status" value="1"/>
</dbReference>
<dbReference type="InterPro" id="IPR011037">
    <property type="entry name" value="Pyrv_Knase-like_insert_dom_sf"/>
</dbReference>
<dbReference type="Gene3D" id="3.20.20.60">
    <property type="entry name" value="Phosphoenolpyruvate-binding domains"/>
    <property type="match status" value="1"/>
</dbReference>
<comment type="catalytic activity">
    <reaction evidence="18">
        <text>pyruvate + ATP = phosphoenolpyruvate + ADP + H(+)</text>
        <dbReference type="Rhea" id="RHEA:18157"/>
        <dbReference type="ChEBI" id="CHEBI:15361"/>
        <dbReference type="ChEBI" id="CHEBI:15378"/>
        <dbReference type="ChEBI" id="CHEBI:30616"/>
        <dbReference type="ChEBI" id="CHEBI:58702"/>
        <dbReference type="ChEBI" id="CHEBI:456216"/>
        <dbReference type="EC" id="2.7.1.40"/>
    </reaction>
</comment>
<keyword evidence="16" id="KW-0670">Pyruvate</keyword>
<accession>B9DWU5</accession>
<dbReference type="InterPro" id="IPR040442">
    <property type="entry name" value="Pyrv_kinase-like_dom_sf"/>
</dbReference>
<evidence type="ECO:0000259" key="20">
    <source>
        <dbReference type="Pfam" id="PF00391"/>
    </source>
</evidence>
<dbReference type="EMBL" id="AP009049">
    <property type="protein sequence ID" value="BAH08188.1"/>
    <property type="molecule type" value="Genomic_DNA"/>
</dbReference>
<dbReference type="Gene3D" id="2.40.33.10">
    <property type="entry name" value="PK beta-barrel domain-like"/>
    <property type="match status" value="1"/>
</dbReference>
<evidence type="ECO:0000256" key="13">
    <source>
        <dbReference type="ARBA" id="ARBA00022842"/>
    </source>
</evidence>
<dbReference type="AlphaFoldDB" id="B9DWU5"/>
<dbReference type="HOGENOM" id="CLU_015439_0_2_9"/>
<dbReference type="SUPFAM" id="SSF50800">
    <property type="entry name" value="PK beta-barrel domain-like"/>
    <property type="match status" value="1"/>
</dbReference>
<dbReference type="GO" id="GO:0030955">
    <property type="term" value="F:potassium ion binding"/>
    <property type="evidence" value="ECO:0007669"/>
    <property type="project" value="UniProtKB-UniRule"/>
</dbReference>
<proteinExistence type="inferred from homology"/>
<evidence type="ECO:0000256" key="6">
    <source>
        <dbReference type="ARBA" id="ARBA00012142"/>
    </source>
</evidence>
<dbReference type="GO" id="GO:0016301">
    <property type="term" value="F:kinase activity"/>
    <property type="evidence" value="ECO:0007669"/>
    <property type="project" value="UniProtKB-KW"/>
</dbReference>
<feature type="domain" description="Pyruvate kinase barrel" evidence="19">
    <location>
        <begin position="9"/>
        <end position="331"/>
    </location>
</feature>
<evidence type="ECO:0000256" key="12">
    <source>
        <dbReference type="ARBA" id="ARBA00022840"/>
    </source>
</evidence>
<evidence type="ECO:0000313" key="22">
    <source>
        <dbReference type="EMBL" id="BAH08188.1"/>
    </source>
</evidence>
<dbReference type="NCBIfam" id="NF004491">
    <property type="entry name" value="PRK05826.1"/>
    <property type="match status" value="1"/>
</dbReference>
<protein>
    <recommendedName>
        <fullName evidence="7 17">Pyruvate kinase</fullName>
        <ecNumber evidence="6 17">2.7.1.40</ecNumber>
    </recommendedName>
</protein>
<dbReference type="InterPro" id="IPR008279">
    <property type="entry name" value="PEP-util_enz_mobile_dom"/>
</dbReference>
<evidence type="ECO:0000256" key="1">
    <source>
        <dbReference type="ARBA" id="ARBA00001946"/>
    </source>
</evidence>
<evidence type="ECO:0000259" key="19">
    <source>
        <dbReference type="Pfam" id="PF00224"/>
    </source>
</evidence>
<keyword evidence="10" id="KW-0547">Nucleotide-binding</keyword>
<evidence type="ECO:0000256" key="8">
    <source>
        <dbReference type="ARBA" id="ARBA00022679"/>
    </source>
</evidence>
<dbReference type="InterPro" id="IPR015795">
    <property type="entry name" value="Pyrv_Knase_C"/>
</dbReference>
<keyword evidence="8 18" id="KW-0808">Transferase</keyword>
<evidence type="ECO:0000256" key="3">
    <source>
        <dbReference type="ARBA" id="ARBA00004997"/>
    </source>
</evidence>
<dbReference type="SUPFAM" id="SSF52009">
    <property type="entry name" value="Phosphohistidine domain"/>
    <property type="match status" value="1"/>
</dbReference>
<evidence type="ECO:0000256" key="16">
    <source>
        <dbReference type="ARBA" id="ARBA00023317"/>
    </source>
</evidence>
<dbReference type="InterPro" id="IPR015793">
    <property type="entry name" value="Pyrv_Knase_brl"/>
</dbReference>
<dbReference type="Proteomes" id="UP000007969">
    <property type="component" value="Chromosome"/>
</dbReference>
<dbReference type="InterPro" id="IPR036637">
    <property type="entry name" value="Phosphohistidine_dom_sf"/>
</dbReference>
<organism evidence="22 23">
    <name type="scientific">Clostridium kluyveri (strain NBRC 12016)</name>
    <dbReference type="NCBI Taxonomy" id="583346"/>
    <lineage>
        <taxon>Bacteria</taxon>
        <taxon>Bacillati</taxon>
        <taxon>Bacillota</taxon>
        <taxon>Clostridia</taxon>
        <taxon>Eubacteriales</taxon>
        <taxon>Clostridiaceae</taxon>
        <taxon>Clostridium</taxon>
    </lineage>
</organism>
<dbReference type="InterPro" id="IPR015806">
    <property type="entry name" value="Pyrv_Knase_insert_dom_sf"/>
</dbReference>
<dbReference type="Pfam" id="PF00391">
    <property type="entry name" value="PEP-utilizers"/>
    <property type="match status" value="1"/>
</dbReference>
<name>B9DWU5_CLOK1</name>
<keyword evidence="9" id="KW-0479">Metal-binding</keyword>
<evidence type="ECO:0000313" key="23">
    <source>
        <dbReference type="Proteomes" id="UP000007969"/>
    </source>
</evidence>
<evidence type="ECO:0000256" key="7">
    <source>
        <dbReference type="ARBA" id="ARBA00018587"/>
    </source>
</evidence>
<evidence type="ECO:0000256" key="11">
    <source>
        <dbReference type="ARBA" id="ARBA00022777"/>
    </source>
</evidence>
<dbReference type="GO" id="GO:0005524">
    <property type="term" value="F:ATP binding"/>
    <property type="evidence" value="ECO:0007669"/>
    <property type="project" value="UniProtKB-KW"/>
</dbReference>
<comment type="cofactor">
    <cofactor evidence="2">
        <name>K(+)</name>
        <dbReference type="ChEBI" id="CHEBI:29103"/>
    </cofactor>
</comment>
<dbReference type="FunFam" id="2.40.33.10:FF:000001">
    <property type="entry name" value="Pyruvate kinase"/>
    <property type="match status" value="1"/>
</dbReference>
<keyword evidence="14" id="KW-0630">Potassium</keyword>
<dbReference type="SUPFAM" id="SSF52935">
    <property type="entry name" value="PK C-terminal domain-like"/>
    <property type="match status" value="1"/>
</dbReference>
<dbReference type="UniPathway" id="UPA00109">
    <property type="reaction ID" value="UER00188"/>
</dbReference>
<evidence type="ECO:0000256" key="15">
    <source>
        <dbReference type="ARBA" id="ARBA00023152"/>
    </source>
</evidence>
<evidence type="ECO:0000256" key="18">
    <source>
        <dbReference type="RuleBase" id="RU000504"/>
    </source>
</evidence>
<dbReference type="NCBIfam" id="TIGR01064">
    <property type="entry name" value="pyruv_kin"/>
    <property type="match status" value="1"/>
</dbReference>
<feature type="domain" description="PEP-utilising enzyme mobile" evidence="20">
    <location>
        <begin position="512"/>
        <end position="583"/>
    </location>
</feature>
<evidence type="ECO:0000256" key="5">
    <source>
        <dbReference type="ARBA" id="ARBA00008663"/>
    </source>
</evidence>
<keyword evidence="15 18" id="KW-0324">Glycolysis</keyword>
<sequence>MYKESMGIMQKTKMIFTIGPTSDSEEVLSKLIEAGMNVTRHNFSHGDYPSHEKRINTVKKLREKYSKPIAIMLDTKGPEIRTGNFENDKAQLKEGDKFTIYCRDNIIGDNTRCSITYDGLSSDLKKGDSILIDDGLVALEVDDIENNKIYCIVKNNGTISNHKGVNVPGVSTSLPALTEKDKGDLIFGCKIGVDMVAASFIRKAADILTIRKVLEANGGQDIQIFSKIENQEGVDNIDEIIKFSDGIMVARGDMGVEILIEQVPLIQKTIIQKCNKAGKPVITATQMLDSMIRNPRPTRAEASDIANAIFDGTDAIMLSGETANGKYPVEAARTMSRIAQAAEEKIDYDSLLKKRREVHIQNVPNAISLATCSTASELKASAIITATQSGHTARMVSKYRPQCHIIAVTPSGKVARRLALNWGVFPILTKRVDSTDELIEDSVKIALKSGYVKKGDLVIIAAGIPVSYSGTTNMLKVHIVGDILVQGRGAGVRPGYGNAKIVYNPKDAREIIEDGDILVVKDLDIEYMDVLDRVSGIVAENGGLTSHLAIECLTREIPIICGAGGATEILKTGTFITMDIIRGIVYNGRANIM</sequence>
<dbReference type="NCBIfam" id="NF004978">
    <property type="entry name" value="PRK06354.1"/>
    <property type="match status" value="1"/>
</dbReference>
<dbReference type="GO" id="GO:0006950">
    <property type="term" value="P:response to stress"/>
    <property type="evidence" value="ECO:0007669"/>
    <property type="project" value="UniProtKB-ARBA"/>
</dbReference>
<dbReference type="InterPro" id="IPR015813">
    <property type="entry name" value="Pyrv/PenolPyrv_kinase-like_dom"/>
</dbReference>
<evidence type="ECO:0000256" key="9">
    <source>
        <dbReference type="ARBA" id="ARBA00022723"/>
    </source>
</evidence>
<keyword evidence="11 18" id="KW-0418">Kinase</keyword>
<evidence type="ECO:0000259" key="21">
    <source>
        <dbReference type="Pfam" id="PF02887"/>
    </source>
</evidence>
<dbReference type="Pfam" id="PF00224">
    <property type="entry name" value="PK"/>
    <property type="match status" value="1"/>
</dbReference>
<dbReference type="GO" id="GO:0004743">
    <property type="term" value="F:pyruvate kinase activity"/>
    <property type="evidence" value="ECO:0007669"/>
    <property type="project" value="UniProtKB-UniRule"/>
</dbReference>
<evidence type="ECO:0000256" key="2">
    <source>
        <dbReference type="ARBA" id="ARBA00001958"/>
    </source>
</evidence>
<dbReference type="FunFam" id="3.20.20.60:FF:000001">
    <property type="entry name" value="Pyruvate kinase"/>
    <property type="match status" value="1"/>
</dbReference>
<comment type="pathway">
    <text evidence="3 18">Carbohydrate degradation; glycolysis; pyruvate from D-glyceraldehyde 3-phosphate: step 5/5.</text>
</comment>
<dbReference type="KEGG" id="ckr:CKR_3137"/>
<comment type="cofactor">
    <cofactor evidence="1">
        <name>Mg(2+)</name>
        <dbReference type="ChEBI" id="CHEBI:18420"/>
    </cofactor>
</comment>
<dbReference type="InterPro" id="IPR036918">
    <property type="entry name" value="Pyrv_Knase_C_sf"/>
</dbReference>
<dbReference type="Pfam" id="PF02887">
    <property type="entry name" value="PK_C"/>
    <property type="match status" value="1"/>
</dbReference>
<evidence type="ECO:0000256" key="17">
    <source>
        <dbReference type="NCBIfam" id="TIGR01064"/>
    </source>
</evidence>
<dbReference type="GO" id="GO:0000287">
    <property type="term" value="F:magnesium ion binding"/>
    <property type="evidence" value="ECO:0007669"/>
    <property type="project" value="UniProtKB-UniRule"/>
</dbReference>
<comment type="similarity">
    <text evidence="5 18">Belongs to the pyruvate kinase family.</text>
</comment>
<evidence type="ECO:0000256" key="14">
    <source>
        <dbReference type="ARBA" id="ARBA00022958"/>
    </source>
</evidence>
<dbReference type="Gene3D" id="3.40.1380.20">
    <property type="entry name" value="Pyruvate kinase, C-terminal domain"/>
    <property type="match status" value="1"/>
</dbReference>